<dbReference type="EMBL" id="JAHUTJ010049368">
    <property type="protein sequence ID" value="MED6282989.1"/>
    <property type="molecule type" value="Genomic_DNA"/>
</dbReference>
<evidence type="ECO:0000256" key="1">
    <source>
        <dbReference type="ARBA" id="ARBA00022737"/>
    </source>
</evidence>
<dbReference type="Pfam" id="PF13637">
    <property type="entry name" value="Ank_4"/>
    <property type="match status" value="1"/>
</dbReference>
<feature type="repeat" description="ANK" evidence="6">
    <location>
        <begin position="361"/>
        <end position="393"/>
    </location>
</feature>
<evidence type="ECO:0000313" key="10">
    <source>
        <dbReference type="Proteomes" id="UP001352852"/>
    </source>
</evidence>
<dbReference type="PANTHER" id="PTHR24124">
    <property type="entry name" value="ANKYRIN REPEAT FAMILY A"/>
    <property type="match status" value="1"/>
</dbReference>
<reference evidence="9 10" key="1">
    <citation type="submission" date="2021-06" db="EMBL/GenBank/DDBJ databases">
        <authorList>
            <person name="Palmer J.M."/>
        </authorList>
    </citation>
    <scope>NUCLEOTIDE SEQUENCE [LARGE SCALE GENOMIC DNA]</scope>
    <source>
        <strain evidence="9 10">CL_MEX2019</strain>
        <tissue evidence="9">Muscle</tissue>
    </source>
</reference>
<sequence length="522" mass="57706">MRDYIQLFCTSTDSSAYLPVTVENYSADPDRQLFPCKAATPLRPPAPAGPTVTGHSDTRGQKVLLQPQEMRRLYKKKESAGAGLCPPLEEPSAEPGTVPGGSACKRAGRNKGARSSIYGDEKVYLGVRVRMPVRDLLKKIRVPQGMEPDNFNEKGSKKGSGNMKRARTRARTKPTSGQRPVKSLEELAFIIEVLEEDLRSSCISHSSSQNPSPSDFAAYPKPSPTNVSYGDEYDEIIPSPESYMIYSPSTSDYDTAWARPDCMFFNLQPSSVTDMEIYGDKEEDWFKPNNYWDLNSSAFFWTQLQKEESQLRAASDALLLTTDEHGKTLLHTVVCIGKRAQAFAIAKRLAVVNSLDLKDNDGMTALLYAAKHNQHLLVADLIRLGANVNETNNLGKSCLHLSAENGYIRVLEVLKQAMMDGLYIDVEATDNSGMSVLQCASVALKTSMSEVGSSMSLSHSRLHTLRQEHMMETLKCVLQMDSYLHTAASRSVTGEPEYTDQSWLNSQQICPAGPFGNPTVMF</sequence>
<gene>
    <name evidence="9" type="ORF">CHARACLAT_004075</name>
</gene>
<keyword evidence="1" id="KW-0677">Repeat</keyword>
<feature type="region of interest" description="Disordered" evidence="7">
    <location>
        <begin position="42"/>
        <end position="62"/>
    </location>
</feature>
<feature type="domain" description="OCA" evidence="8">
    <location>
        <begin position="121"/>
        <end position="143"/>
    </location>
</feature>
<keyword evidence="3 6" id="KW-0040">ANK repeat</keyword>
<evidence type="ECO:0000256" key="3">
    <source>
        <dbReference type="ARBA" id="ARBA00023043"/>
    </source>
</evidence>
<dbReference type="SUPFAM" id="SSF48403">
    <property type="entry name" value="Ankyrin repeat"/>
    <property type="match status" value="1"/>
</dbReference>
<dbReference type="PANTHER" id="PTHR24124:SF8">
    <property type="entry name" value="OCA DOMAIN-CONTAINING PROTEIN"/>
    <property type="match status" value="1"/>
</dbReference>
<dbReference type="PROSITE" id="PS52003">
    <property type="entry name" value="OCA"/>
    <property type="match status" value="1"/>
</dbReference>
<keyword evidence="5" id="KW-0804">Transcription</keyword>
<dbReference type="InterPro" id="IPR047571">
    <property type="entry name" value="OCA"/>
</dbReference>
<organism evidence="9 10">
    <name type="scientific">Characodon lateralis</name>
    <dbReference type="NCBI Taxonomy" id="208331"/>
    <lineage>
        <taxon>Eukaryota</taxon>
        <taxon>Metazoa</taxon>
        <taxon>Chordata</taxon>
        <taxon>Craniata</taxon>
        <taxon>Vertebrata</taxon>
        <taxon>Euteleostomi</taxon>
        <taxon>Actinopterygii</taxon>
        <taxon>Neopterygii</taxon>
        <taxon>Teleostei</taxon>
        <taxon>Neoteleostei</taxon>
        <taxon>Acanthomorphata</taxon>
        <taxon>Ovalentaria</taxon>
        <taxon>Atherinomorphae</taxon>
        <taxon>Cyprinodontiformes</taxon>
        <taxon>Goodeidae</taxon>
        <taxon>Characodon</taxon>
    </lineage>
</organism>
<keyword evidence="4" id="KW-0010">Activator</keyword>
<name>A0ABU7E8R0_9TELE</name>
<dbReference type="Gene3D" id="1.25.40.20">
    <property type="entry name" value="Ankyrin repeat-containing domain"/>
    <property type="match status" value="1"/>
</dbReference>
<keyword evidence="2" id="KW-0805">Transcription regulation</keyword>
<proteinExistence type="predicted"/>
<feature type="region of interest" description="Disordered" evidence="7">
    <location>
        <begin position="76"/>
        <end position="112"/>
    </location>
</feature>
<dbReference type="PROSITE" id="PS50297">
    <property type="entry name" value="ANK_REP_REGION"/>
    <property type="match status" value="1"/>
</dbReference>
<dbReference type="SMART" id="SM00248">
    <property type="entry name" value="ANK"/>
    <property type="match status" value="3"/>
</dbReference>
<evidence type="ECO:0000256" key="6">
    <source>
        <dbReference type="PROSITE-ProRule" id="PRU00023"/>
    </source>
</evidence>
<evidence type="ECO:0000313" key="9">
    <source>
        <dbReference type="EMBL" id="MED6282989.1"/>
    </source>
</evidence>
<accession>A0ABU7E8R0</accession>
<feature type="region of interest" description="Disordered" evidence="7">
    <location>
        <begin position="147"/>
        <end position="179"/>
    </location>
</feature>
<dbReference type="InterPro" id="IPR002110">
    <property type="entry name" value="Ankyrin_rpt"/>
</dbReference>
<evidence type="ECO:0000256" key="5">
    <source>
        <dbReference type="ARBA" id="ARBA00023163"/>
    </source>
</evidence>
<protein>
    <recommendedName>
        <fullName evidence="8">OCA domain-containing protein</fullName>
    </recommendedName>
</protein>
<comment type="caution">
    <text evidence="9">The sequence shown here is derived from an EMBL/GenBank/DDBJ whole genome shotgun (WGS) entry which is preliminary data.</text>
</comment>
<evidence type="ECO:0000256" key="7">
    <source>
        <dbReference type="SAM" id="MobiDB-lite"/>
    </source>
</evidence>
<dbReference type="InterPro" id="IPR036770">
    <property type="entry name" value="Ankyrin_rpt-contain_sf"/>
</dbReference>
<evidence type="ECO:0000256" key="2">
    <source>
        <dbReference type="ARBA" id="ARBA00023015"/>
    </source>
</evidence>
<evidence type="ECO:0000256" key="4">
    <source>
        <dbReference type="ARBA" id="ARBA00023159"/>
    </source>
</evidence>
<dbReference type="PROSITE" id="PS50088">
    <property type="entry name" value="ANK_REPEAT"/>
    <property type="match status" value="1"/>
</dbReference>
<keyword evidence="10" id="KW-1185">Reference proteome</keyword>
<evidence type="ECO:0000259" key="8">
    <source>
        <dbReference type="PROSITE" id="PS52003"/>
    </source>
</evidence>
<dbReference type="Proteomes" id="UP001352852">
    <property type="component" value="Unassembled WGS sequence"/>
</dbReference>